<evidence type="ECO:0000256" key="1">
    <source>
        <dbReference type="ARBA" id="ARBA00006568"/>
    </source>
</evidence>
<evidence type="ECO:0000256" key="4">
    <source>
        <dbReference type="SAM" id="MobiDB-lite"/>
    </source>
</evidence>
<comment type="caution">
    <text evidence="6">The sequence shown here is derived from an EMBL/GenBank/DDBJ whole genome shotgun (WGS) entry which is preliminary data.</text>
</comment>
<comment type="similarity">
    <text evidence="1">Belongs to the jacalin lectin family.</text>
</comment>
<evidence type="ECO:0000313" key="7">
    <source>
        <dbReference type="Proteomes" id="UP001291926"/>
    </source>
</evidence>
<dbReference type="PROSITE" id="PS51752">
    <property type="entry name" value="JACALIN_LECTIN"/>
    <property type="match status" value="2"/>
</dbReference>
<protein>
    <recommendedName>
        <fullName evidence="5">Jacalin-type lectin domain-containing protein</fullName>
    </recommendedName>
</protein>
<feature type="domain" description="Jacalin-type lectin" evidence="5">
    <location>
        <begin position="62"/>
        <end position="198"/>
    </location>
</feature>
<keyword evidence="3" id="KW-0677">Repeat</keyword>
<dbReference type="InterPro" id="IPR033734">
    <property type="entry name" value="Jacalin-like_lectin_dom_plant"/>
</dbReference>
<dbReference type="InterPro" id="IPR036404">
    <property type="entry name" value="Jacalin-like_lectin_dom_sf"/>
</dbReference>
<dbReference type="SUPFAM" id="SSF51101">
    <property type="entry name" value="Mannose-binding lectins"/>
    <property type="match status" value="2"/>
</dbReference>
<gene>
    <name evidence="6" type="ORF">RD792_017570</name>
</gene>
<dbReference type="Proteomes" id="UP001291926">
    <property type="component" value="Unassembled WGS sequence"/>
</dbReference>
<organism evidence="6 7">
    <name type="scientific">Penstemon davidsonii</name>
    <dbReference type="NCBI Taxonomy" id="160366"/>
    <lineage>
        <taxon>Eukaryota</taxon>
        <taxon>Viridiplantae</taxon>
        <taxon>Streptophyta</taxon>
        <taxon>Embryophyta</taxon>
        <taxon>Tracheophyta</taxon>
        <taxon>Spermatophyta</taxon>
        <taxon>Magnoliopsida</taxon>
        <taxon>eudicotyledons</taxon>
        <taxon>Gunneridae</taxon>
        <taxon>Pentapetalae</taxon>
        <taxon>asterids</taxon>
        <taxon>lamiids</taxon>
        <taxon>Lamiales</taxon>
        <taxon>Plantaginaceae</taxon>
        <taxon>Cheloneae</taxon>
        <taxon>Penstemon</taxon>
    </lineage>
</organism>
<dbReference type="PANTHER" id="PTHR47293:SF66">
    <property type="entry name" value="JACALIN-RELATED LECTIN 11-RELATED"/>
    <property type="match status" value="1"/>
</dbReference>
<dbReference type="Gene3D" id="2.100.10.30">
    <property type="entry name" value="Jacalin-like lectin domain"/>
    <property type="match status" value="2"/>
</dbReference>
<evidence type="ECO:0000313" key="6">
    <source>
        <dbReference type="EMBL" id="KAK4478281.1"/>
    </source>
</evidence>
<feature type="domain" description="Jacalin-type lectin" evidence="5">
    <location>
        <begin position="227"/>
        <end position="374"/>
    </location>
</feature>
<evidence type="ECO:0000259" key="5">
    <source>
        <dbReference type="PROSITE" id="PS51752"/>
    </source>
</evidence>
<proteinExistence type="inferred from homology"/>
<dbReference type="InterPro" id="IPR001229">
    <property type="entry name" value="Jacalin-like_lectin_dom"/>
</dbReference>
<dbReference type="EMBL" id="JAYDYQ010002688">
    <property type="protein sequence ID" value="KAK4478281.1"/>
    <property type="molecule type" value="Genomic_DNA"/>
</dbReference>
<dbReference type="CDD" id="cd09612">
    <property type="entry name" value="Jacalin"/>
    <property type="match status" value="2"/>
</dbReference>
<reference evidence="6 7" key="1">
    <citation type="journal article" date="2023" name="bioRxiv">
        <title>Genome report: Whole genome sequence and annotation of Penstemon davidsonii.</title>
        <authorList>
            <person name="Ostevik K.L."/>
            <person name="Alabady M."/>
            <person name="Zhang M."/>
            <person name="Rausher M.D."/>
        </authorList>
    </citation>
    <scope>NUCLEOTIDE SEQUENCE [LARGE SCALE GENOMIC DNA]</scope>
    <source>
        <strain evidence="6">DNT005</strain>
        <tissue evidence="6">Whole leaf</tissue>
    </source>
</reference>
<dbReference type="Pfam" id="PF01419">
    <property type="entry name" value="Jacalin"/>
    <property type="match status" value="2"/>
</dbReference>
<name>A0ABR0CP72_9LAMI</name>
<keyword evidence="7" id="KW-1185">Reference proteome</keyword>
<dbReference type="SMART" id="SM00915">
    <property type="entry name" value="Jacalin"/>
    <property type="match status" value="2"/>
</dbReference>
<keyword evidence="2" id="KW-0430">Lectin</keyword>
<feature type="region of interest" description="Disordered" evidence="4">
    <location>
        <begin position="37"/>
        <end position="70"/>
    </location>
</feature>
<sequence>MSRHYDNWGKLVGAVLRKEQFRKLAMSESMDLSIISDGSYSSGEEEQSKSRSRGNQANCDGAISVGPWGGPGGKKWSFKSKDGITKIVITHGTAVGSLIFHSSHVFGGPRYASKTDKIYIEYPSEYLTGITGTYDWFSNPSTPKVIKSLCFYTNTTKYGIFGSDTGTPFSFPMEGGQIIGFHGRSGSLIDAIGVYVKPNIFSICKPNLVSEYAQSEELIDVIKDAVPRDPGPWGGSNGKQWDDGVFTAVKQIDFHYDKSMNVIHSIQFKYRRRDGTSVWMPKHGGDGGDTMEKINIDYDDEFLVGVAGFYGPVENNDGLDVVRSLTFYTNKRKYGPFGNENGTYFTSISSRGEVVGFHGSNGTYLNAIGVHVEYV</sequence>
<evidence type="ECO:0000256" key="2">
    <source>
        <dbReference type="ARBA" id="ARBA00022734"/>
    </source>
</evidence>
<evidence type="ECO:0000256" key="3">
    <source>
        <dbReference type="ARBA" id="ARBA00022737"/>
    </source>
</evidence>
<accession>A0ABR0CP72</accession>
<dbReference type="PANTHER" id="PTHR47293">
    <property type="entry name" value="JACALIN-RELATED LECTIN 3"/>
    <property type="match status" value="1"/>
</dbReference>